<organism evidence="8 9">
    <name type="scientific">Murimonas intestini</name>
    <dbReference type="NCBI Taxonomy" id="1337051"/>
    <lineage>
        <taxon>Bacteria</taxon>
        <taxon>Bacillati</taxon>
        <taxon>Bacillota</taxon>
        <taxon>Clostridia</taxon>
        <taxon>Lachnospirales</taxon>
        <taxon>Lachnospiraceae</taxon>
        <taxon>Murimonas</taxon>
    </lineage>
</organism>
<dbReference type="NCBIfam" id="TIGR01145">
    <property type="entry name" value="ATP_synt_delta"/>
    <property type="match status" value="1"/>
</dbReference>
<keyword evidence="9" id="KW-1185">Reference proteome</keyword>
<comment type="similarity">
    <text evidence="7">Belongs to the ATPase delta chain family.</text>
</comment>
<protein>
    <recommendedName>
        <fullName evidence="7">ATP synthase subunit delta</fullName>
    </recommendedName>
    <alternativeName>
        <fullName evidence="7">ATP synthase F(1) sector subunit delta</fullName>
    </alternativeName>
    <alternativeName>
        <fullName evidence="7">F-type ATPase subunit delta</fullName>
        <shortName evidence="7">F-ATPase subunit delta</shortName>
    </alternativeName>
</protein>
<gene>
    <name evidence="7" type="primary">atpH</name>
    <name evidence="8" type="ORF">C7383_11211</name>
</gene>
<proteinExistence type="inferred from homology"/>
<dbReference type="Pfam" id="PF00213">
    <property type="entry name" value="OSCP"/>
    <property type="match status" value="1"/>
</dbReference>
<dbReference type="Proteomes" id="UP000245412">
    <property type="component" value="Unassembled WGS sequence"/>
</dbReference>
<evidence type="ECO:0000313" key="8">
    <source>
        <dbReference type="EMBL" id="PWJ73437.1"/>
    </source>
</evidence>
<keyword evidence="4 7" id="KW-0406">Ion transport</keyword>
<evidence type="ECO:0000256" key="7">
    <source>
        <dbReference type="HAMAP-Rule" id="MF_01416"/>
    </source>
</evidence>
<dbReference type="AlphaFoldDB" id="A0AB73T0I6"/>
<evidence type="ECO:0000256" key="4">
    <source>
        <dbReference type="ARBA" id="ARBA00023065"/>
    </source>
</evidence>
<evidence type="ECO:0000256" key="3">
    <source>
        <dbReference type="ARBA" id="ARBA00022781"/>
    </source>
</evidence>
<dbReference type="InterPro" id="IPR000711">
    <property type="entry name" value="ATPase_OSCP/dsu"/>
</dbReference>
<evidence type="ECO:0000256" key="6">
    <source>
        <dbReference type="ARBA" id="ARBA00023310"/>
    </source>
</evidence>
<comment type="function">
    <text evidence="7">F(1)F(0) ATP synthase produces ATP from ADP in the presence of a proton or sodium gradient. F-type ATPases consist of two structural domains, F(1) containing the extramembraneous catalytic core and F(0) containing the membrane proton channel, linked together by a central stalk and a peripheral stalk. During catalysis, ATP synthesis in the catalytic domain of F(1) is coupled via a rotary mechanism of the central stalk subunits to proton translocation.</text>
</comment>
<dbReference type="GO" id="GO:0005886">
    <property type="term" value="C:plasma membrane"/>
    <property type="evidence" value="ECO:0007669"/>
    <property type="project" value="UniProtKB-SubCell"/>
</dbReference>
<evidence type="ECO:0000256" key="2">
    <source>
        <dbReference type="ARBA" id="ARBA00022448"/>
    </source>
</evidence>
<keyword evidence="7" id="KW-1003">Cell membrane</keyword>
<keyword evidence="2 7" id="KW-0813">Transport</keyword>
<evidence type="ECO:0000256" key="5">
    <source>
        <dbReference type="ARBA" id="ARBA00023136"/>
    </source>
</evidence>
<dbReference type="PANTHER" id="PTHR11910">
    <property type="entry name" value="ATP SYNTHASE DELTA CHAIN"/>
    <property type="match status" value="1"/>
</dbReference>
<name>A0AB73T0I6_9FIRM</name>
<keyword evidence="6 7" id="KW-0066">ATP synthesis</keyword>
<comment type="subcellular location">
    <subcellularLocation>
        <location evidence="7">Cell membrane</location>
        <topology evidence="7">Peripheral membrane protein</topology>
    </subcellularLocation>
    <subcellularLocation>
        <location evidence="1">Membrane</location>
    </subcellularLocation>
</comment>
<dbReference type="EMBL" id="QGGY01000012">
    <property type="protein sequence ID" value="PWJ73437.1"/>
    <property type="molecule type" value="Genomic_DNA"/>
</dbReference>
<keyword evidence="5 7" id="KW-0472">Membrane</keyword>
<reference evidence="8 9" key="1">
    <citation type="submission" date="2018-05" db="EMBL/GenBank/DDBJ databases">
        <authorList>
            <person name="Goeker M."/>
            <person name="Huntemann M."/>
            <person name="Clum A."/>
            <person name="Pillay M."/>
            <person name="Palaniappan K."/>
            <person name="Varghese N."/>
            <person name="Mikhailova N."/>
            <person name="Stamatis D."/>
            <person name="Reddy T."/>
            <person name="Daum C."/>
            <person name="Shapiro N."/>
            <person name="Ivanova N."/>
            <person name="Kyrpides N."/>
            <person name="Woyke T."/>
        </authorList>
    </citation>
    <scope>NUCLEOTIDE SEQUENCE [LARGE SCALE GENOMIC DNA]</scope>
    <source>
        <strain evidence="8 9">DSM 26524</strain>
    </source>
</reference>
<dbReference type="GO" id="GO:0046933">
    <property type="term" value="F:proton-transporting ATP synthase activity, rotational mechanism"/>
    <property type="evidence" value="ECO:0007669"/>
    <property type="project" value="UniProtKB-UniRule"/>
</dbReference>
<accession>A0AB73T0I6</accession>
<dbReference type="HAMAP" id="MF_01416">
    <property type="entry name" value="ATP_synth_delta_bact"/>
    <property type="match status" value="1"/>
</dbReference>
<comment type="function">
    <text evidence="7">This protein is part of the stalk that links CF(0) to CF(1). It either transmits conformational changes from CF(0) to CF(1) or is implicated in proton conduction.</text>
</comment>
<dbReference type="Gene3D" id="1.10.520.20">
    <property type="entry name" value="N-terminal domain of the delta subunit of the F1F0-ATP synthase"/>
    <property type="match status" value="1"/>
</dbReference>
<evidence type="ECO:0000256" key="1">
    <source>
        <dbReference type="ARBA" id="ARBA00004370"/>
    </source>
</evidence>
<dbReference type="GO" id="GO:0045259">
    <property type="term" value="C:proton-transporting ATP synthase complex"/>
    <property type="evidence" value="ECO:0007669"/>
    <property type="project" value="UniProtKB-KW"/>
</dbReference>
<keyword evidence="3 7" id="KW-0375">Hydrogen ion transport</keyword>
<sequence>MAKLASKIYGDALFELAVEEGRVDSLWEEVRAVRKAMSENRGLTALMEHPNVVKEEKLKLLEDIFRGRVSDDMTGFLLVVETKGRYGELPGIFDYFENKVKEYKNIGVVYITSPARLSGEWKKKIEAKILATTKYETLEAHYRVDESLMGGLIIRLGDRVVDSSVKHKLEQLTLGLEKISLETKKEGAFVQ</sequence>
<evidence type="ECO:0000313" key="9">
    <source>
        <dbReference type="Proteomes" id="UP000245412"/>
    </source>
</evidence>
<dbReference type="PRINTS" id="PR00125">
    <property type="entry name" value="ATPASEDELTA"/>
</dbReference>
<dbReference type="SUPFAM" id="SSF47928">
    <property type="entry name" value="N-terminal domain of the delta subunit of the F1F0-ATP synthase"/>
    <property type="match status" value="1"/>
</dbReference>
<keyword evidence="7" id="KW-0139">CF(1)</keyword>
<comment type="caution">
    <text evidence="8">The sequence shown here is derived from an EMBL/GenBank/DDBJ whole genome shotgun (WGS) entry which is preliminary data.</text>
</comment>
<dbReference type="RefSeq" id="WP_109747626.1">
    <property type="nucleotide sequence ID" value="NZ_JANKBI010000013.1"/>
</dbReference>
<dbReference type="InterPro" id="IPR026015">
    <property type="entry name" value="ATP_synth_OSCP/delta_N_sf"/>
</dbReference>